<dbReference type="InterPro" id="IPR010105">
    <property type="entry name" value="TonB_sidphr_rcpt"/>
</dbReference>
<dbReference type="SUPFAM" id="SSF56935">
    <property type="entry name" value="Porins"/>
    <property type="match status" value="1"/>
</dbReference>
<evidence type="ECO:0000256" key="9">
    <source>
        <dbReference type="ARBA" id="ARBA00023237"/>
    </source>
</evidence>
<sequence>MVTAQSAEKQKQTASLASKPAVGASPVAAAKEEDLVVRAARNNRMYVSSGGDLGALGVKKGLDVPFNIRSYNASLILNQQSQTLGDVLLNDPTVRTTTGYGNYAQLFQIRGFTLYGDDIAIDGLYGVTPRQLVSPQLYESVQVLNGASAFLNGAAPGGSAIGGNVNLVSKRATATDITRVTGDYTSSAQGGGAVDISRRFGQDRAYGFRFNAAGMDGETPIHGERRADIALGGAFDWHNDDTRINMNMNYQKQQVFGGRSAIIVSSLATDMPVPIPTSPSKNWGQRWAYTDLSYLFGTMGIEHDFGRHMTVYGKFGAQSGNEMGNYATTTLTNSRTGDGSVGAMATAYNVMNEATQAGVRAHVTTGFIKHEINAGGSAIWEEADSAYAMSVPGVPGNIYNPTQFIPNETYARGNMNNPGRVSWNKLYSLFLSDTMTFWHDRIALTGGFRYQDILSNSYNYGSGEKLTHYESAAFSPVIGLVVHPIKHFAVYFNRIQGLSAGTTVGAGYVNAGQVFAPYESTQYEVGAKYDVGRFSAGVAFYQTSMPYGVVETDGNTSQLIYTQNGRERNRGMELTFNGEILRGLRFNGGLTLIDAKQMRAADDANNGKTVIGVPNYTINGNLEYDVPFVEGLTLVGRVISTGKQQFNNANTTHLPAWSRFDLGARYTFLVRGKALTTRFEVDNVGNQRYWASVYQSNLIMGDPETFKFSVTADL</sequence>
<dbReference type="InterPro" id="IPR036942">
    <property type="entry name" value="Beta-barrel_TonB_sf"/>
</dbReference>
<feature type="domain" description="TonB-dependent receptor-like beta-barrel" evidence="12">
    <location>
        <begin position="235"/>
        <end position="684"/>
    </location>
</feature>
<evidence type="ECO:0000259" key="13">
    <source>
        <dbReference type="Pfam" id="PF07715"/>
    </source>
</evidence>
<evidence type="ECO:0000256" key="10">
    <source>
        <dbReference type="PROSITE-ProRule" id="PRU01360"/>
    </source>
</evidence>
<evidence type="ECO:0000256" key="7">
    <source>
        <dbReference type="ARBA" id="ARBA00023136"/>
    </source>
</evidence>
<protein>
    <submittedName>
        <fullName evidence="14">TonB-dependent receptor</fullName>
    </submittedName>
</protein>
<evidence type="ECO:0000313" key="14">
    <source>
        <dbReference type="EMBL" id="GEB85344.1"/>
    </source>
</evidence>
<keyword evidence="8 14" id="KW-0675">Receptor</keyword>
<organism evidence="14 15">
    <name type="scientific">Acetobacter peroxydans</name>
    <dbReference type="NCBI Taxonomy" id="104098"/>
    <lineage>
        <taxon>Bacteria</taxon>
        <taxon>Pseudomonadati</taxon>
        <taxon>Pseudomonadota</taxon>
        <taxon>Alphaproteobacteria</taxon>
        <taxon>Acetobacterales</taxon>
        <taxon>Acetobacteraceae</taxon>
        <taxon>Acetobacter</taxon>
    </lineage>
</organism>
<accession>A0A4Y3TUC7</accession>
<evidence type="ECO:0000256" key="5">
    <source>
        <dbReference type="ARBA" id="ARBA00022692"/>
    </source>
</evidence>
<keyword evidence="15" id="KW-1185">Reference proteome</keyword>
<dbReference type="Proteomes" id="UP000317730">
    <property type="component" value="Unassembled WGS sequence"/>
</dbReference>
<keyword evidence="5 10" id="KW-0812">Transmembrane</keyword>
<dbReference type="CDD" id="cd01347">
    <property type="entry name" value="ligand_gated_channel"/>
    <property type="match status" value="1"/>
</dbReference>
<dbReference type="InterPro" id="IPR000531">
    <property type="entry name" value="Beta-barrel_TonB"/>
</dbReference>
<evidence type="ECO:0000256" key="4">
    <source>
        <dbReference type="ARBA" id="ARBA00022452"/>
    </source>
</evidence>
<dbReference type="Gene3D" id="2.40.170.20">
    <property type="entry name" value="TonB-dependent receptor, beta-barrel domain"/>
    <property type="match status" value="1"/>
</dbReference>
<dbReference type="PANTHER" id="PTHR32552">
    <property type="entry name" value="FERRICHROME IRON RECEPTOR-RELATED"/>
    <property type="match status" value="1"/>
</dbReference>
<proteinExistence type="inferred from homology"/>
<evidence type="ECO:0000256" key="8">
    <source>
        <dbReference type="ARBA" id="ARBA00023170"/>
    </source>
</evidence>
<comment type="subcellular location">
    <subcellularLocation>
        <location evidence="1 10">Cell outer membrane</location>
        <topology evidence="1 10">Multi-pass membrane protein</topology>
    </subcellularLocation>
</comment>
<feature type="domain" description="TonB-dependent receptor plug" evidence="13">
    <location>
        <begin position="63"/>
        <end position="158"/>
    </location>
</feature>
<dbReference type="GO" id="GO:0015344">
    <property type="term" value="F:siderophore uptake transmembrane transporter activity"/>
    <property type="evidence" value="ECO:0007669"/>
    <property type="project" value="TreeGrafter"/>
</dbReference>
<evidence type="ECO:0000256" key="6">
    <source>
        <dbReference type="ARBA" id="ARBA00023077"/>
    </source>
</evidence>
<keyword evidence="4 10" id="KW-1134">Transmembrane beta strand</keyword>
<gene>
    <name evidence="14" type="ORF">APE01nite_11410</name>
</gene>
<keyword evidence="6 11" id="KW-0798">TonB box</keyword>
<evidence type="ECO:0000256" key="11">
    <source>
        <dbReference type="RuleBase" id="RU003357"/>
    </source>
</evidence>
<comment type="caution">
    <text evidence="14">The sequence shown here is derived from an EMBL/GenBank/DDBJ whole genome shotgun (WGS) entry which is preliminary data.</text>
</comment>
<name>A0A4Y3TUC7_9PROT</name>
<dbReference type="GO" id="GO:0009279">
    <property type="term" value="C:cell outer membrane"/>
    <property type="evidence" value="ECO:0007669"/>
    <property type="project" value="UniProtKB-SubCell"/>
</dbReference>
<dbReference type="InterPro" id="IPR012910">
    <property type="entry name" value="Plug_dom"/>
</dbReference>
<dbReference type="EMBL" id="BJMV01000005">
    <property type="protein sequence ID" value="GEB85344.1"/>
    <property type="molecule type" value="Genomic_DNA"/>
</dbReference>
<evidence type="ECO:0000256" key="1">
    <source>
        <dbReference type="ARBA" id="ARBA00004571"/>
    </source>
</evidence>
<evidence type="ECO:0000256" key="2">
    <source>
        <dbReference type="ARBA" id="ARBA00009810"/>
    </source>
</evidence>
<keyword evidence="3 10" id="KW-0813">Transport</keyword>
<dbReference type="PROSITE" id="PS52016">
    <property type="entry name" value="TONB_DEPENDENT_REC_3"/>
    <property type="match status" value="1"/>
</dbReference>
<keyword evidence="7 10" id="KW-0472">Membrane</keyword>
<dbReference type="PANTHER" id="PTHR32552:SF82">
    <property type="entry name" value="FCUA PROTEIN"/>
    <property type="match status" value="1"/>
</dbReference>
<dbReference type="InterPro" id="IPR037066">
    <property type="entry name" value="Plug_dom_sf"/>
</dbReference>
<dbReference type="InterPro" id="IPR039426">
    <property type="entry name" value="TonB-dep_rcpt-like"/>
</dbReference>
<dbReference type="AlphaFoldDB" id="A0A4Y3TUC7"/>
<evidence type="ECO:0000259" key="12">
    <source>
        <dbReference type="Pfam" id="PF00593"/>
    </source>
</evidence>
<comment type="similarity">
    <text evidence="2 10 11">Belongs to the TonB-dependent receptor family.</text>
</comment>
<dbReference type="Gene3D" id="2.170.130.10">
    <property type="entry name" value="TonB-dependent receptor, plug domain"/>
    <property type="match status" value="1"/>
</dbReference>
<dbReference type="GO" id="GO:0015891">
    <property type="term" value="P:siderophore transport"/>
    <property type="evidence" value="ECO:0007669"/>
    <property type="project" value="InterPro"/>
</dbReference>
<evidence type="ECO:0000256" key="3">
    <source>
        <dbReference type="ARBA" id="ARBA00022448"/>
    </source>
</evidence>
<dbReference type="Pfam" id="PF07715">
    <property type="entry name" value="Plug"/>
    <property type="match status" value="1"/>
</dbReference>
<dbReference type="GO" id="GO:0038023">
    <property type="term" value="F:signaling receptor activity"/>
    <property type="evidence" value="ECO:0007669"/>
    <property type="project" value="InterPro"/>
</dbReference>
<keyword evidence="9 10" id="KW-0998">Cell outer membrane</keyword>
<evidence type="ECO:0000313" key="15">
    <source>
        <dbReference type="Proteomes" id="UP000317730"/>
    </source>
</evidence>
<reference evidence="14 15" key="1">
    <citation type="submission" date="2019-06" db="EMBL/GenBank/DDBJ databases">
        <title>Whole genome shotgun sequence of Acetobacter peroxydans NBRC 13755.</title>
        <authorList>
            <person name="Hosoyama A."/>
            <person name="Uohara A."/>
            <person name="Ohji S."/>
            <person name="Ichikawa N."/>
        </authorList>
    </citation>
    <scope>NUCLEOTIDE SEQUENCE [LARGE SCALE GENOMIC DNA]</scope>
    <source>
        <strain evidence="14 15">NBRC 13755</strain>
    </source>
</reference>
<dbReference type="Pfam" id="PF00593">
    <property type="entry name" value="TonB_dep_Rec_b-barrel"/>
    <property type="match status" value="1"/>
</dbReference>
<dbReference type="NCBIfam" id="TIGR01783">
    <property type="entry name" value="TonB-siderophor"/>
    <property type="match status" value="1"/>
</dbReference>